<dbReference type="PANTHER" id="PTHR43818">
    <property type="entry name" value="BCDNA.GH03377"/>
    <property type="match status" value="1"/>
</dbReference>
<gene>
    <name evidence="4" type="ORF">E1262_10850</name>
</gene>
<keyword evidence="5" id="KW-1185">Reference proteome</keyword>
<dbReference type="Proteomes" id="UP000295217">
    <property type="component" value="Unassembled WGS sequence"/>
</dbReference>
<evidence type="ECO:0000259" key="2">
    <source>
        <dbReference type="Pfam" id="PF01408"/>
    </source>
</evidence>
<protein>
    <submittedName>
        <fullName evidence="4">Gfo/Idh/MocA family oxidoreductase</fullName>
    </submittedName>
</protein>
<comment type="caution">
    <text evidence="4">The sequence shown here is derived from an EMBL/GenBank/DDBJ whole genome shotgun (WGS) entry which is preliminary data.</text>
</comment>
<evidence type="ECO:0000313" key="4">
    <source>
        <dbReference type="EMBL" id="TDD70059.1"/>
    </source>
</evidence>
<dbReference type="GO" id="GO:0016491">
    <property type="term" value="F:oxidoreductase activity"/>
    <property type="evidence" value="ECO:0007669"/>
    <property type="project" value="UniProtKB-KW"/>
</dbReference>
<sequence length="397" mass="42540">MTVDDTPTLGIGMVGYAFMGAAHSQAWRNARSFFDVPVVPLLRALGGRNFEAASNVARRFGWESVETDWRQLIARDDVGLVDVCTPGDTHAEIAIAALEAGKHVLCEKPLANTVAEAEAMVEAAEKAAESGVRSLVGFTYRRVPAIALARQLVAEGRLGQLHHVRAQYLQDWIADPDVPLSWRLQKDKAGSGALGDIGAHVIDLTQYITGERITGVSAILETFVKERPIPESFTGLAGSASEHAAKGPVTVDDTALFLTRFTGGAVGSFEATRFATGRKNAIRVEINGAKGSLAFDFEDMNVLNVFDNTEDPRVGGFKRVLVTEPSHPYISAWWPAGHGLGYEHAFTHQAVDLLTAIAEGRDPEPSFADGLNIQRILAAVEDSAAAGSAWTEVPAPT</sequence>
<keyword evidence="1" id="KW-0560">Oxidoreductase</keyword>
<dbReference type="SUPFAM" id="SSF51735">
    <property type="entry name" value="NAD(P)-binding Rossmann-fold domains"/>
    <property type="match status" value="1"/>
</dbReference>
<dbReference type="EMBL" id="SMLB01000011">
    <property type="protein sequence ID" value="TDD70059.1"/>
    <property type="molecule type" value="Genomic_DNA"/>
</dbReference>
<dbReference type="PANTHER" id="PTHR43818:SF11">
    <property type="entry name" value="BCDNA.GH03377"/>
    <property type="match status" value="1"/>
</dbReference>
<evidence type="ECO:0000313" key="5">
    <source>
        <dbReference type="Proteomes" id="UP000295217"/>
    </source>
</evidence>
<dbReference type="OrthoDB" id="9792085at2"/>
<accession>A0A4R5AFQ6</accession>
<dbReference type="SUPFAM" id="SSF55347">
    <property type="entry name" value="Glyceraldehyde-3-phosphate dehydrogenase-like, C-terminal domain"/>
    <property type="match status" value="1"/>
</dbReference>
<dbReference type="Pfam" id="PF22725">
    <property type="entry name" value="GFO_IDH_MocA_C3"/>
    <property type="match status" value="1"/>
</dbReference>
<organism evidence="4 5">
    <name type="scientific">Jiangella aurantiaca</name>
    <dbReference type="NCBI Taxonomy" id="2530373"/>
    <lineage>
        <taxon>Bacteria</taxon>
        <taxon>Bacillati</taxon>
        <taxon>Actinomycetota</taxon>
        <taxon>Actinomycetes</taxon>
        <taxon>Jiangellales</taxon>
        <taxon>Jiangellaceae</taxon>
        <taxon>Jiangella</taxon>
    </lineage>
</organism>
<dbReference type="Gene3D" id="3.30.360.10">
    <property type="entry name" value="Dihydrodipicolinate Reductase, domain 2"/>
    <property type="match status" value="1"/>
</dbReference>
<reference evidence="4 5" key="1">
    <citation type="submission" date="2019-02" db="EMBL/GenBank/DDBJ databases">
        <title>Draft genome sequences of novel Actinobacteria.</title>
        <authorList>
            <person name="Sahin N."/>
            <person name="Ay H."/>
            <person name="Saygin H."/>
        </authorList>
    </citation>
    <scope>NUCLEOTIDE SEQUENCE [LARGE SCALE GENOMIC DNA]</scope>
    <source>
        <strain evidence="4 5">8K307</strain>
    </source>
</reference>
<proteinExistence type="predicted"/>
<dbReference type="InterPro" id="IPR055170">
    <property type="entry name" value="GFO_IDH_MocA-like_dom"/>
</dbReference>
<dbReference type="InterPro" id="IPR000683">
    <property type="entry name" value="Gfo/Idh/MocA-like_OxRdtase_N"/>
</dbReference>
<feature type="domain" description="Gfo/Idh/MocA-like oxidoreductase N-terminal" evidence="2">
    <location>
        <begin position="10"/>
        <end position="127"/>
    </location>
</feature>
<name>A0A4R5AFQ6_9ACTN</name>
<dbReference type="AlphaFoldDB" id="A0A4R5AFQ6"/>
<evidence type="ECO:0000256" key="1">
    <source>
        <dbReference type="ARBA" id="ARBA00023002"/>
    </source>
</evidence>
<feature type="domain" description="GFO/IDH/MocA-like oxidoreductase" evidence="3">
    <location>
        <begin position="148"/>
        <end position="293"/>
    </location>
</feature>
<dbReference type="RefSeq" id="WP_132103149.1">
    <property type="nucleotide sequence ID" value="NZ_SMLB01000011.1"/>
</dbReference>
<dbReference type="Gene3D" id="3.40.50.720">
    <property type="entry name" value="NAD(P)-binding Rossmann-like Domain"/>
    <property type="match status" value="1"/>
</dbReference>
<evidence type="ECO:0000259" key="3">
    <source>
        <dbReference type="Pfam" id="PF22725"/>
    </source>
</evidence>
<dbReference type="GO" id="GO:0000166">
    <property type="term" value="F:nucleotide binding"/>
    <property type="evidence" value="ECO:0007669"/>
    <property type="project" value="InterPro"/>
</dbReference>
<dbReference type="Pfam" id="PF01408">
    <property type="entry name" value="GFO_IDH_MocA"/>
    <property type="match status" value="1"/>
</dbReference>
<dbReference type="InterPro" id="IPR050463">
    <property type="entry name" value="Gfo/Idh/MocA_oxidrdct_glycsds"/>
</dbReference>
<dbReference type="InterPro" id="IPR036291">
    <property type="entry name" value="NAD(P)-bd_dom_sf"/>
</dbReference>